<accession>A0A7X2N2Z1</accession>
<dbReference type="InterPro" id="IPR001647">
    <property type="entry name" value="HTH_TetR"/>
</dbReference>
<dbReference type="EMBL" id="VUMM01000008">
    <property type="protein sequence ID" value="MSS01527.1"/>
    <property type="molecule type" value="Genomic_DNA"/>
</dbReference>
<evidence type="ECO:0000256" key="1">
    <source>
        <dbReference type="ARBA" id="ARBA00023125"/>
    </source>
</evidence>
<dbReference type="PROSITE" id="PS50977">
    <property type="entry name" value="HTH_TETR_2"/>
    <property type="match status" value="1"/>
</dbReference>
<dbReference type="PANTHER" id="PTHR43479">
    <property type="entry name" value="ACREF/ENVCD OPERON REPRESSOR-RELATED"/>
    <property type="match status" value="1"/>
</dbReference>
<dbReference type="InterPro" id="IPR050624">
    <property type="entry name" value="HTH-type_Tx_Regulator"/>
</dbReference>
<dbReference type="PANTHER" id="PTHR43479:SF7">
    <property type="entry name" value="TETR-FAMILY TRANSCRIPTIONAL REGULATOR"/>
    <property type="match status" value="1"/>
</dbReference>
<dbReference type="Proteomes" id="UP000470082">
    <property type="component" value="Unassembled WGS sequence"/>
</dbReference>
<dbReference type="AlphaFoldDB" id="A0A7X2N2Z1"/>
<dbReference type="SUPFAM" id="SSF46689">
    <property type="entry name" value="Homeodomain-like"/>
    <property type="match status" value="1"/>
</dbReference>
<sequence length="193" mass="22623">MSDLRIKKTKSVLKSTLISMLNEKSFEKINVTDICKKANISRITFYSHYNDKFSIIDEIIEEYTAIAKIIFQKKQIENNKKNNSVQSYCNILDTILELFEKYPNFFQNITPDKNPYLSLILYNRVLKTVELHTIEESHTHKLKYTPRQITGFLCYGLAGFINESENENINKDKIREQAKRILTDTVRSSVIIE</sequence>
<evidence type="ECO:0000259" key="3">
    <source>
        <dbReference type="PROSITE" id="PS50977"/>
    </source>
</evidence>
<reference evidence="4 5" key="1">
    <citation type="submission" date="2019-08" db="EMBL/GenBank/DDBJ databases">
        <title>In-depth cultivation of the pig gut microbiome towards novel bacterial diversity and tailored functional studies.</title>
        <authorList>
            <person name="Wylensek D."/>
            <person name="Hitch T.C.A."/>
            <person name="Clavel T."/>
        </authorList>
    </citation>
    <scope>NUCLEOTIDE SEQUENCE [LARGE SCALE GENOMIC DNA]</scope>
    <source>
        <strain evidence="4 5">LKV-178-WT-2G</strain>
    </source>
</reference>
<protein>
    <submittedName>
        <fullName evidence="4">TetR/AcrR family transcriptional regulator</fullName>
    </submittedName>
</protein>
<dbReference type="InterPro" id="IPR009057">
    <property type="entry name" value="Homeodomain-like_sf"/>
</dbReference>
<evidence type="ECO:0000256" key="2">
    <source>
        <dbReference type="PROSITE-ProRule" id="PRU00335"/>
    </source>
</evidence>
<name>A0A7X2N2Z1_9FIRM</name>
<keyword evidence="5" id="KW-1185">Reference proteome</keyword>
<dbReference type="GO" id="GO:0003677">
    <property type="term" value="F:DNA binding"/>
    <property type="evidence" value="ECO:0007669"/>
    <property type="project" value="UniProtKB-UniRule"/>
</dbReference>
<gene>
    <name evidence="4" type="ORF">FYJ50_05350</name>
</gene>
<feature type="domain" description="HTH tetR-type" evidence="3">
    <location>
        <begin position="7"/>
        <end position="67"/>
    </location>
</feature>
<keyword evidence="1 2" id="KW-0238">DNA-binding</keyword>
<organism evidence="4 5">
    <name type="scientific">Floccifex porci</name>
    <dbReference type="NCBI Taxonomy" id="2606629"/>
    <lineage>
        <taxon>Bacteria</taxon>
        <taxon>Bacillati</taxon>
        <taxon>Bacillota</taxon>
        <taxon>Erysipelotrichia</taxon>
        <taxon>Erysipelotrichales</taxon>
        <taxon>Erysipelotrichaceae</taxon>
        <taxon>Floccifex</taxon>
    </lineage>
</organism>
<proteinExistence type="predicted"/>
<dbReference type="RefSeq" id="WP_154460063.1">
    <property type="nucleotide sequence ID" value="NZ_JAQYTQ010000044.1"/>
</dbReference>
<dbReference type="Gene3D" id="1.10.357.10">
    <property type="entry name" value="Tetracycline Repressor, domain 2"/>
    <property type="match status" value="1"/>
</dbReference>
<feature type="DNA-binding region" description="H-T-H motif" evidence="2">
    <location>
        <begin position="30"/>
        <end position="49"/>
    </location>
</feature>
<evidence type="ECO:0000313" key="5">
    <source>
        <dbReference type="Proteomes" id="UP000470082"/>
    </source>
</evidence>
<comment type="caution">
    <text evidence="4">The sequence shown here is derived from an EMBL/GenBank/DDBJ whole genome shotgun (WGS) entry which is preliminary data.</text>
</comment>
<evidence type="ECO:0000313" key="4">
    <source>
        <dbReference type="EMBL" id="MSS01527.1"/>
    </source>
</evidence>